<gene>
    <name evidence="3" type="ORF">DICVIV_02088</name>
</gene>
<protein>
    <submittedName>
        <fullName evidence="3">Uncharacterized protein</fullName>
    </submittedName>
</protein>
<keyword evidence="4" id="KW-1185">Reference proteome</keyword>
<evidence type="ECO:0000313" key="4">
    <source>
        <dbReference type="Proteomes" id="UP000053766"/>
    </source>
</evidence>
<dbReference type="EMBL" id="KN716177">
    <property type="protein sequence ID" value="KJH51776.1"/>
    <property type="molecule type" value="Genomic_DNA"/>
</dbReference>
<reference evidence="3 4" key="1">
    <citation type="submission" date="2013-11" db="EMBL/GenBank/DDBJ databases">
        <title>Draft genome of the bovine lungworm Dictyocaulus viviparus.</title>
        <authorList>
            <person name="Mitreva M."/>
        </authorList>
    </citation>
    <scope>NUCLEOTIDE SEQUENCE [LARGE SCALE GENOMIC DNA]</scope>
    <source>
        <strain evidence="3 4">HannoverDv2000</strain>
    </source>
</reference>
<evidence type="ECO:0000256" key="2">
    <source>
        <dbReference type="SAM" id="SignalP"/>
    </source>
</evidence>
<accession>A0A0D8YB51</accession>
<feature type="signal peptide" evidence="2">
    <location>
        <begin position="1"/>
        <end position="16"/>
    </location>
</feature>
<proteinExistence type="predicted"/>
<keyword evidence="1" id="KW-0472">Membrane</keyword>
<name>A0A0D8YB51_DICVI</name>
<feature type="chain" id="PRO_5002336381" evidence="2">
    <location>
        <begin position="17"/>
        <end position="212"/>
    </location>
</feature>
<organism evidence="3 4">
    <name type="scientific">Dictyocaulus viviparus</name>
    <name type="common">Bovine lungworm</name>
    <dbReference type="NCBI Taxonomy" id="29172"/>
    <lineage>
        <taxon>Eukaryota</taxon>
        <taxon>Metazoa</taxon>
        <taxon>Ecdysozoa</taxon>
        <taxon>Nematoda</taxon>
        <taxon>Chromadorea</taxon>
        <taxon>Rhabditida</taxon>
        <taxon>Rhabditina</taxon>
        <taxon>Rhabditomorpha</taxon>
        <taxon>Strongyloidea</taxon>
        <taxon>Metastrongylidae</taxon>
        <taxon>Dictyocaulus</taxon>
    </lineage>
</organism>
<dbReference type="Proteomes" id="UP000053766">
    <property type="component" value="Unassembled WGS sequence"/>
</dbReference>
<dbReference type="AlphaFoldDB" id="A0A0D8YB51"/>
<keyword evidence="2" id="KW-0732">Signal</keyword>
<keyword evidence="1" id="KW-1133">Transmembrane helix</keyword>
<evidence type="ECO:0000256" key="1">
    <source>
        <dbReference type="SAM" id="Phobius"/>
    </source>
</evidence>
<sequence length="212" mass="24019">MLRFIVIFLLVSFVVASKTSSEEEDDDGIPCSRFDETSFIPGKHVGCVAFQVPYTKSDYCSVYANRFQGYSISLWNTSQCITFGTTIICTCSGDCTPDDLPEPYSSLIGKNCSEKSYAIHPNRLLNEMKLFTNTIPTGPYNSMFFNTLEQRTINAIYSSKKQLEIYGVSPYTLAFVQVIWAFLCGVIFFKTLYLTSIVIMSRQLSSDDNFYY</sequence>
<keyword evidence="1" id="KW-0812">Transmembrane</keyword>
<reference evidence="4" key="2">
    <citation type="journal article" date="2016" name="Sci. Rep.">
        <title>Dictyocaulus viviparus genome, variome and transcriptome elucidate lungworm biology and support future intervention.</title>
        <authorList>
            <person name="McNulty S.N."/>
            <person name="Strube C."/>
            <person name="Rosa B.A."/>
            <person name="Martin J.C."/>
            <person name="Tyagi R."/>
            <person name="Choi Y.J."/>
            <person name="Wang Q."/>
            <person name="Hallsworth Pepin K."/>
            <person name="Zhang X."/>
            <person name="Ozersky P."/>
            <person name="Wilson R.K."/>
            <person name="Sternberg P.W."/>
            <person name="Gasser R.B."/>
            <person name="Mitreva M."/>
        </authorList>
    </citation>
    <scope>NUCLEOTIDE SEQUENCE [LARGE SCALE GENOMIC DNA]</scope>
    <source>
        <strain evidence="4">HannoverDv2000</strain>
    </source>
</reference>
<evidence type="ECO:0000313" key="3">
    <source>
        <dbReference type="EMBL" id="KJH51776.1"/>
    </source>
</evidence>
<feature type="transmembrane region" description="Helical" evidence="1">
    <location>
        <begin position="171"/>
        <end position="193"/>
    </location>
</feature>